<name>A0A9J6BB64_POLVA</name>
<dbReference type="AlphaFoldDB" id="A0A9J6BB64"/>
<feature type="chain" id="PRO_5039924748" evidence="2">
    <location>
        <begin position="18"/>
        <end position="202"/>
    </location>
</feature>
<proteinExistence type="predicted"/>
<evidence type="ECO:0000256" key="1">
    <source>
        <dbReference type="ARBA" id="ARBA00022729"/>
    </source>
</evidence>
<dbReference type="SUPFAM" id="SSF52058">
    <property type="entry name" value="L domain-like"/>
    <property type="match status" value="1"/>
</dbReference>
<dbReference type="Proteomes" id="UP001107558">
    <property type="component" value="Chromosome 4"/>
</dbReference>
<sequence>MKLIFLIFCCILNFSSTQIIFNCRFNTDFDWLIIGRVYMCTLQGNYSITTKNESVTNVIGEHKLFKNNNYVLALWMLYLEMFYLPIDITKRFRHIAGLTINHSQLKEIHKSDLEPFYKLRELYLIGNEIEIIEANLFEFNKRLELLWIDGNKIKRIQTGAFNGLEKLKYLNVREEKCMLKKVQYDHHAVLKLIEMIERKCFK</sequence>
<dbReference type="PANTHER" id="PTHR24373:SF370">
    <property type="entry name" value="FISH-LIPS, ISOFORM E"/>
    <property type="match status" value="1"/>
</dbReference>
<accession>A0A9J6BB64</accession>
<dbReference type="OrthoDB" id="676979at2759"/>
<protein>
    <submittedName>
        <fullName evidence="3">Uncharacterized protein</fullName>
    </submittedName>
</protein>
<dbReference type="PANTHER" id="PTHR24373">
    <property type="entry name" value="SLIT RELATED LEUCINE-RICH REPEAT NEURONAL PROTEIN"/>
    <property type="match status" value="1"/>
</dbReference>
<evidence type="ECO:0000313" key="4">
    <source>
        <dbReference type="Proteomes" id="UP001107558"/>
    </source>
</evidence>
<dbReference type="GO" id="GO:0005615">
    <property type="term" value="C:extracellular space"/>
    <property type="evidence" value="ECO:0007669"/>
    <property type="project" value="TreeGrafter"/>
</dbReference>
<dbReference type="InterPro" id="IPR032675">
    <property type="entry name" value="LRR_dom_sf"/>
</dbReference>
<dbReference type="Gene3D" id="3.80.10.10">
    <property type="entry name" value="Ribonuclease Inhibitor"/>
    <property type="match status" value="1"/>
</dbReference>
<dbReference type="GO" id="GO:0031012">
    <property type="term" value="C:extracellular matrix"/>
    <property type="evidence" value="ECO:0007669"/>
    <property type="project" value="TreeGrafter"/>
</dbReference>
<dbReference type="EMBL" id="JADBJN010000004">
    <property type="protein sequence ID" value="KAG5667121.1"/>
    <property type="molecule type" value="Genomic_DNA"/>
</dbReference>
<dbReference type="InterPro" id="IPR050328">
    <property type="entry name" value="Dev_Immune_Receptor"/>
</dbReference>
<evidence type="ECO:0000313" key="3">
    <source>
        <dbReference type="EMBL" id="KAG5667121.1"/>
    </source>
</evidence>
<comment type="caution">
    <text evidence="3">The sequence shown here is derived from an EMBL/GenBank/DDBJ whole genome shotgun (WGS) entry which is preliminary data.</text>
</comment>
<evidence type="ECO:0000256" key="2">
    <source>
        <dbReference type="SAM" id="SignalP"/>
    </source>
</evidence>
<organism evidence="3 4">
    <name type="scientific">Polypedilum vanderplanki</name>
    <name type="common">Sleeping chironomid midge</name>
    <dbReference type="NCBI Taxonomy" id="319348"/>
    <lineage>
        <taxon>Eukaryota</taxon>
        <taxon>Metazoa</taxon>
        <taxon>Ecdysozoa</taxon>
        <taxon>Arthropoda</taxon>
        <taxon>Hexapoda</taxon>
        <taxon>Insecta</taxon>
        <taxon>Pterygota</taxon>
        <taxon>Neoptera</taxon>
        <taxon>Endopterygota</taxon>
        <taxon>Diptera</taxon>
        <taxon>Nematocera</taxon>
        <taxon>Chironomoidea</taxon>
        <taxon>Chironomidae</taxon>
        <taxon>Chironominae</taxon>
        <taxon>Polypedilum</taxon>
        <taxon>Polypedilum</taxon>
    </lineage>
</organism>
<keyword evidence="1 2" id="KW-0732">Signal</keyword>
<feature type="signal peptide" evidence="2">
    <location>
        <begin position="1"/>
        <end position="17"/>
    </location>
</feature>
<keyword evidence="4" id="KW-1185">Reference proteome</keyword>
<gene>
    <name evidence="3" type="ORF">PVAND_015120</name>
</gene>
<reference evidence="3" key="1">
    <citation type="submission" date="2021-03" db="EMBL/GenBank/DDBJ databases">
        <title>Chromosome level genome of the anhydrobiotic midge Polypedilum vanderplanki.</title>
        <authorList>
            <person name="Yoshida Y."/>
            <person name="Kikawada T."/>
            <person name="Gusev O."/>
        </authorList>
    </citation>
    <scope>NUCLEOTIDE SEQUENCE</scope>
    <source>
        <strain evidence="3">NIAS01</strain>
        <tissue evidence="3">Whole body or cell culture</tissue>
    </source>
</reference>